<evidence type="ECO:0000259" key="3">
    <source>
        <dbReference type="Pfam" id="PF01471"/>
    </source>
</evidence>
<proteinExistence type="predicted"/>
<accession>A0A2S2CLC4</accession>
<organism evidence="4 5">
    <name type="scientific">Azospirillum thermophilum</name>
    <dbReference type="NCBI Taxonomy" id="2202148"/>
    <lineage>
        <taxon>Bacteria</taxon>
        <taxon>Pseudomonadati</taxon>
        <taxon>Pseudomonadota</taxon>
        <taxon>Alphaproteobacteria</taxon>
        <taxon>Rhodospirillales</taxon>
        <taxon>Azospirillaceae</taxon>
        <taxon>Azospirillum</taxon>
    </lineage>
</organism>
<dbReference type="Proteomes" id="UP000245629">
    <property type="component" value="Chromosome 1"/>
</dbReference>
<dbReference type="RefSeq" id="WP_109324417.1">
    <property type="nucleotide sequence ID" value="NZ_CP029352.1"/>
</dbReference>
<dbReference type="InterPro" id="IPR036366">
    <property type="entry name" value="PGBDSf"/>
</dbReference>
<dbReference type="Pfam" id="PF01471">
    <property type="entry name" value="PG_binding_1"/>
    <property type="match status" value="1"/>
</dbReference>
<keyword evidence="2" id="KW-0732">Signal</keyword>
<evidence type="ECO:0000256" key="2">
    <source>
        <dbReference type="SAM" id="SignalP"/>
    </source>
</evidence>
<dbReference type="PROSITE" id="PS51257">
    <property type="entry name" value="PROKAR_LIPOPROTEIN"/>
    <property type="match status" value="1"/>
</dbReference>
<dbReference type="SUPFAM" id="SSF47090">
    <property type="entry name" value="PGBD-like"/>
    <property type="match status" value="1"/>
</dbReference>
<dbReference type="KEGG" id="azz:DEW08_03200"/>
<protein>
    <recommendedName>
        <fullName evidence="3">Peptidoglycan binding-like domain-containing protein</fullName>
    </recommendedName>
</protein>
<name>A0A2S2CLC4_9PROT</name>
<sequence>MRKLPMMIAAAGALVALSGCGSTDTTRTATGGAGGVAAGALVGGPVGAVVGGVGGAAAGATMDEGLEKKAQDMTSNDNSSSTTTGRSSRQTAARGSEYRSPLSAERVRTIQQALNDRTDGRDVSVDGIWGPNTRRALRQFQRDNNLRATGQINAETLSALNLNDQTGTGGQDNGGRTTGGTAPAGQSGASGTGNPETGTTGTTGTAGQTNSQPQ</sequence>
<keyword evidence="5" id="KW-1185">Reference proteome</keyword>
<dbReference type="InterPro" id="IPR002477">
    <property type="entry name" value="Peptidoglycan-bd-like"/>
</dbReference>
<gene>
    <name evidence="4" type="ORF">DEW08_03200</name>
</gene>
<feature type="region of interest" description="Disordered" evidence="1">
    <location>
        <begin position="160"/>
        <end position="214"/>
    </location>
</feature>
<feature type="region of interest" description="Disordered" evidence="1">
    <location>
        <begin position="68"/>
        <end position="105"/>
    </location>
</feature>
<feature type="compositionally biased region" description="Gly residues" evidence="1">
    <location>
        <begin position="167"/>
        <end position="178"/>
    </location>
</feature>
<feature type="compositionally biased region" description="Low complexity" evidence="1">
    <location>
        <begin position="72"/>
        <end position="91"/>
    </location>
</feature>
<dbReference type="Gene3D" id="1.10.101.10">
    <property type="entry name" value="PGBD-like superfamily/PGBD"/>
    <property type="match status" value="1"/>
</dbReference>
<evidence type="ECO:0000313" key="5">
    <source>
        <dbReference type="Proteomes" id="UP000245629"/>
    </source>
</evidence>
<dbReference type="InterPro" id="IPR036365">
    <property type="entry name" value="PGBD-like_sf"/>
</dbReference>
<feature type="compositionally biased region" description="Low complexity" evidence="1">
    <location>
        <begin position="192"/>
        <end position="214"/>
    </location>
</feature>
<feature type="chain" id="PRO_5015410823" description="Peptidoglycan binding-like domain-containing protein" evidence="2">
    <location>
        <begin position="22"/>
        <end position="214"/>
    </location>
</feature>
<feature type="signal peptide" evidence="2">
    <location>
        <begin position="1"/>
        <end position="21"/>
    </location>
</feature>
<reference evidence="5" key="1">
    <citation type="submission" date="2018-05" db="EMBL/GenBank/DDBJ databases">
        <title>Azospirillum thermophila sp. nov., a novel isolated from hot spring.</title>
        <authorList>
            <person name="Zhao Z."/>
        </authorList>
    </citation>
    <scope>NUCLEOTIDE SEQUENCE [LARGE SCALE GENOMIC DNA]</scope>
    <source>
        <strain evidence="5">CFH 70021</strain>
    </source>
</reference>
<dbReference type="EMBL" id="CP029352">
    <property type="protein sequence ID" value="AWK85315.1"/>
    <property type="molecule type" value="Genomic_DNA"/>
</dbReference>
<feature type="domain" description="Peptidoglycan binding-like" evidence="3">
    <location>
        <begin position="104"/>
        <end position="160"/>
    </location>
</feature>
<evidence type="ECO:0000256" key="1">
    <source>
        <dbReference type="SAM" id="MobiDB-lite"/>
    </source>
</evidence>
<dbReference type="AlphaFoldDB" id="A0A2S2CLC4"/>
<dbReference type="OrthoDB" id="7283865at2"/>
<evidence type="ECO:0000313" key="4">
    <source>
        <dbReference type="EMBL" id="AWK85315.1"/>
    </source>
</evidence>